<name>A0A1M5YSU1_9BACT</name>
<evidence type="ECO:0000313" key="2">
    <source>
        <dbReference type="EMBL" id="SHI15102.1"/>
    </source>
</evidence>
<proteinExistence type="predicted"/>
<dbReference type="GO" id="GO:0016740">
    <property type="term" value="F:transferase activity"/>
    <property type="evidence" value="ECO:0007669"/>
    <property type="project" value="UniProtKB-KW"/>
</dbReference>
<accession>A0A1M5YSU1</accession>
<dbReference type="EMBL" id="FQXS01000057">
    <property type="protein sequence ID" value="SHI15102.1"/>
    <property type="molecule type" value="Genomic_DNA"/>
</dbReference>
<dbReference type="Gene3D" id="3.40.50.2000">
    <property type="entry name" value="Glycogen Phosphorylase B"/>
    <property type="match status" value="1"/>
</dbReference>
<dbReference type="Pfam" id="PF13524">
    <property type="entry name" value="Glyco_trans_1_2"/>
    <property type="match status" value="1"/>
</dbReference>
<feature type="domain" description="Spore protein YkvP/CgeB glycosyl transferase-like" evidence="1">
    <location>
        <begin position="182"/>
        <end position="297"/>
    </location>
</feature>
<dbReference type="InterPro" id="IPR055259">
    <property type="entry name" value="YkvP/CgeB_Glyco_trans-like"/>
</dbReference>
<dbReference type="OrthoDB" id="5418395at2"/>
<evidence type="ECO:0000313" key="3">
    <source>
        <dbReference type="Proteomes" id="UP000184139"/>
    </source>
</evidence>
<keyword evidence="3" id="KW-1185">Reference proteome</keyword>
<dbReference type="STRING" id="1121409.SAMN02745124_04410"/>
<dbReference type="RefSeq" id="WP_143166130.1">
    <property type="nucleotide sequence ID" value="NZ_FQXS01000057.1"/>
</dbReference>
<dbReference type="AlphaFoldDB" id="A0A1M5YSU1"/>
<sequence>MAGMNSKNIREHCVLIAWERHARTISLLDYLKIDNKIFCSNISSPFKYPVLLIRSFHFLLVKRPRILIVQNPSIVLSLAACLIKWILRYNLVVDAHNAAICPENKFLIRIFFIAKFIIRHSEMTIVTCKELAEKVKYYGGIPFVIPDKIPNISGKMKSSKNSETYKIVYICSFNDDEPFLEFFNAVADLPNFIDIYVTGNQKKIKYSVVEKYQKRIKFTNYLDYEDYVELLSSADLAIDLTYRENCLVCGAYEAVAVGTPLILSSKDALTKHFFKGVVFTENSSSEIMSNILYALQNLDTLNKEIKELKITLEKKWFVLGEDLNSALHNLLEPKK</sequence>
<gene>
    <name evidence="2" type="ORF">SAMN02745124_04410</name>
</gene>
<protein>
    <submittedName>
        <fullName evidence="2">Glycosyltransferase involved in cell wall bisynthesis</fullName>
    </submittedName>
</protein>
<organism evidence="2 3">
    <name type="scientific">Desulfofustis glycolicus DSM 9705</name>
    <dbReference type="NCBI Taxonomy" id="1121409"/>
    <lineage>
        <taxon>Bacteria</taxon>
        <taxon>Pseudomonadati</taxon>
        <taxon>Thermodesulfobacteriota</taxon>
        <taxon>Desulfobulbia</taxon>
        <taxon>Desulfobulbales</taxon>
        <taxon>Desulfocapsaceae</taxon>
        <taxon>Desulfofustis</taxon>
    </lineage>
</organism>
<dbReference type="Proteomes" id="UP000184139">
    <property type="component" value="Unassembled WGS sequence"/>
</dbReference>
<evidence type="ECO:0000259" key="1">
    <source>
        <dbReference type="Pfam" id="PF13524"/>
    </source>
</evidence>
<keyword evidence="2" id="KW-0808">Transferase</keyword>
<dbReference type="SUPFAM" id="SSF53756">
    <property type="entry name" value="UDP-Glycosyltransferase/glycogen phosphorylase"/>
    <property type="match status" value="1"/>
</dbReference>
<reference evidence="2 3" key="1">
    <citation type="submission" date="2016-11" db="EMBL/GenBank/DDBJ databases">
        <authorList>
            <person name="Jaros S."/>
            <person name="Januszkiewicz K."/>
            <person name="Wedrychowicz H."/>
        </authorList>
    </citation>
    <scope>NUCLEOTIDE SEQUENCE [LARGE SCALE GENOMIC DNA]</scope>
    <source>
        <strain evidence="2 3">DSM 9705</strain>
    </source>
</reference>